<dbReference type="AlphaFoldDB" id="D2QWV7"/>
<keyword evidence="1" id="KW-0812">Transmembrane</keyword>
<dbReference type="HOGENOM" id="CLU_902697_0_0_0"/>
<dbReference type="KEGG" id="psl:Psta_1384"/>
<keyword evidence="1" id="KW-1133">Transmembrane helix</keyword>
<feature type="transmembrane region" description="Helical" evidence="1">
    <location>
        <begin position="83"/>
        <end position="102"/>
    </location>
</feature>
<dbReference type="EMBL" id="CP001848">
    <property type="protein sequence ID" value="ADB16061.1"/>
    <property type="molecule type" value="Genomic_DNA"/>
</dbReference>
<feature type="transmembrane region" description="Helical" evidence="1">
    <location>
        <begin position="109"/>
        <end position="131"/>
    </location>
</feature>
<dbReference type="Proteomes" id="UP000001887">
    <property type="component" value="Chromosome"/>
</dbReference>
<feature type="transmembrane region" description="Helical" evidence="1">
    <location>
        <begin position="216"/>
        <end position="236"/>
    </location>
</feature>
<feature type="transmembrane region" description="Helical" evidence="1">
    <location>
        <begin position="51"/>
        <end position="77"/>
    </location>
</feature>
<feature type="transmembrane region" description="Helical" evidence="1">
    <location>
        <begin position="187"/>
        <end position="204"/>
    </location>
</feature>
<sequence>MTAMPGDDPQPEASASAAANPFGYTSAETLLPTIAEAEAIIADPRPRWSQLMLVIGLWWGVIFVLVVALTIVQLMGLDLDLELILLIPGVGAAGMFLCGMFLAYGPTYLWLRTLLVVAVQAMLLGAMVIASGNNGAPPIGELIRFYFGICMVPMTIGVLLTLFKLMGYTLLNVVERRSKTTSTQFSIGRLIELTLVCAVGFAAAKWVEDAEDLFEIYWVVGLVVLGQGIPALVLLVPRFSAVLCGGITVGLWLLLLGVHAFCMYLQNDLSDFTGLACFDILAVNVLAMGCYLLRARGYRLMHFASTAV</sequence>
<evidence type="ECO:0000313" key="3">
    <source>
        <dbReference type="Proteomes" id="UP000001887"/>
    </source>
</evidence>
<evidence type="ECO:0000256" key="1">
    <source>
        <dbReference type="SAM" id="Phobius"/>
    </source>
</evidence>
<proteinExistence type="predicted"/>
<evidence type="ECO:0000313" key="2">
    <source>
        <dbReference type="EMBL" id="ADB16061.1"/>
    </source>
</evidence>
<feature type="transmembrane region" description="Helical" evidence="1">
    <location>
        <begin position="243"/>
        <end position="266"/>
    </location>
</feature>
<keyword evidence="3" id="KW-1185">Reference proteome</keyword>
<feature type="transmembrane region" description="Helical" evidence="1">
    <location>
        <begin position="272"/>
        <end position="293"/>
    </location>
</feature>
<accession>D2QWV7</accession>
<organism evidence="2 3">
    <name type="scientific">Pirellula staleyi (strain ATCC 27377 / DSM 6068 / ICPB 4128)</name>
    <name type="common">Pirella staleyi</name>
    <dbReference type="NCBI Taxonomy" id="530564"/>
    <lineage>
        <taxon>Bacteria</taxon>
        <taxon>Pseudomonadati</taxon>
        <taxon>Planctomycetota</taxon>
        <taxon>Planctomycetia</taxon>
        <taxon>Pirellulales</taxon>
        <taxon>Pirellulaceae</taxon>
        <taxon>Pirellula</taxon>
    </lineage>
</organism>
<gene>
    <name evidence="2" type="ordered locus">Psta_1384</name>
</gene>
<protein>
    <submittedName>
        <fullName evidence="2">Uncharacterized protein</fullName>
    </submittedName>
</protein>
<feature type="transmembrane region" description="Helical" evidence="1">
    <location>
        <begin position="143"/>
        <end position="166"/>
    </location>
</feature>
<reference evidence="2 3" key="1">
    <citation type="journal article" date="2009" name="Stand. Genomic Sci.">
        <title>Complete genome sequence of Pirellula staleyi type strain (ATCC 27377).</title>
        <authorList>
            <person name="Clum A."/>
            <person name="Tindall B.J."/>
            <person name="Sikorski J."/>
            <person name="Ivanova N."/>
            <person name="Mavrommatis K."/>
            <person name="Lucas S."/>
            <person name="Glavina del Rio T."/>
            <person name="Nolan M."/>
            <person name="Chen F."/>
            <person name="Tice H."/>
            <person name="Pitluck S."/>
            <person name="Cheng J.F."/>
            <person name="Chertkov O."/>
            <person name="Brettin T."/>
            <person name="Han C."/>
            <person name="Detter J.C."/>
            <person name="Kuske C."/>
            <person name="Bruce D."/>
            <person name="Goodwin L."/>
            <person name="Ovchinikova G."/>
            <person name="Pati A."/>
            <person name="Mikhailova N."/>
            <person name="Chen A."/>
            <person name="Palaniappan K."/>
            <person name="Land M."/>
            <person name="Hauser L."/>
            <person name="Chang Y.J."/>
            <person name="Jeffries C.D."/>
            <person name="Chain P."/>
            <person name="Rohde M."/>
            <person name="Goker M."/>
            <person name="Bristow J."/>
            <person name="Eisen J.A."/>
            <person name="Markowitz V."/>
            <person name="Hugenholtz P."/>
            <person name="Kyrpides N.C."/>
            <person name="Klenk H.P."/>
            <person name="Lapidus A."/>
        </authorList>
    </citation>
    <scope>NUCLEOTIDE SEQUENCE [LARGE SCALE GENOMIC DNA]</scope>
    <source>
        <strain evidence="3">ATCC 27377 / DSM 6068 / ICPB 4128</strain>
    </source>
</reference>
<name>D2QWV7_PIRSD</name>
<keyword evidence="1" id="KW-0472">Membrane</keyword>